<dbReference type="PANTHER" id="PTHR47205">
    <property type="entry name" value="OS07G0599000 PROTEIN"/>
    <property type="match status" value="1"/>
</dbReference>
<protein>
    <submittedName>
        <fullName evidence="2">Uncharacterized protein</fullName>
    </submittedName>
</protein>
<organism evidence="2 3">
    <name type="scientific">Actinidia rufa</name>
    <dbReference type="NCBI Taxonomy" id="165716"/>
    <lineage>
        <taxon>Eukaryota</taxon>
        <taxon>Viridiplantae</taxon>
        <taxon>Streptophyta</taxon>
        <taxon>Embryophyta</taxon>
        <taxon>Tracheophyta</taxon>
        <taxon>Spermatophyta</taxon>
        <taxon>Magnoliopsida</taxon>
        <taxon>eudicotyledons</taxon>
        <taxon>Gunneridae</taxon>
        <taxon>Pentapetalae</taxon>
        <taxon>asterids</taxon>
        <taxon>Ericales</taxon>
        <taxon>Actinidiaceae</taxon>
        <taxon>Actinidia</taxon>
    </lineage>
</organism>
<dbReference type="EMBL" id="BJWL01000022">
    <property type="protein sequence ID" value="GFZ10899.1"/>
    <property type="molecule type" value="Genomic_DNA"/>
</dbReference>
<evidence type="ECO:0000313" key="3">
    <source>
        <dbReference type="Proteomes" id="UP000585474"/>
    </source>
</evidence>
<evidence type="ECO:0000313" key="2">
    <source>
        <dbReference type="EMBL" id="GFZ10899.1"/>
    </source>
</evidence>
<dbReference type="OrthoDB" id="1675309at2759"/>
<proteinExistence type="predicted"/>
<comment type="caution">
    <text evidence="2">The sequence shown here is derived from an EMBL/GenBank/DDBJ whole genome shotgun (WGS) entry which is preliminary data.</text>
</comment>
<keyword evidence="3" id="KW-1185">Reference proteome</keyword>
<accession>A0A7J0GJB2</accession>
<feature type="region of interest" description="Disordered" evidence="1">
    <location>
        <begin position="21"/>
        <end position="47"/>
    </location>
</feature>
<evidence type="ECO:0000256" key="1">
    <source>
        <dbReference type="SAM" id="MobiDB-lite"/>
    </source>
</evidence>
<dbReference type="InterPro" id="IPR044605">
    <property type="entry name" value="At1g26460-like"/>
</dbReference>
<reference evidence="2 3" key="1">
    <citation type="submission" date="2019-07" db="EMBL/GenBank/DDBJ databases">
        <title>De Novo Assembly of kiwifruit Actinidia rufa.</title>
        <authorList>
            <person name="Sugita-Konishi S."/>
            <person name="Sato K."/>
            <person name="Mori E."/>
            <person name="Abe Y."/>
            <person name="Kisaki G."/>
            <person name="Hamano K."/>
            <person name="Suezawa K."/>
            <person name="Otani M."/>
            <person name="Fukuda T."/>
            <person name="Manabe T."/>
            <person name="Gomi K."/>
            <person name="Tabuchi M."/>
            <person name="Akimitsu K."/>
            <person name="Kataoka I."/>
        </authorList>
    </citation>
    <scope>NUCLEOTIDE SEQUENCE [LARGE SCALE GENOMIC DNA]</scope>
    <source>
        <strain evidence="3">cv. Fuchu</strain>
    </source>
</reference>
<name>A0A7J0GJB2_9ERIC</name>
<sequence>MLPSKGERWWPYGRAVVSGTHSLSSNGNNLGAPARRASGSATAAEPGLRQPALQQELAEPDRKLVLPGPVPHPPRLPSPVAVVSHPGPLQTLNVTSLMNVFADWMTSQQANVMNCASAEELLDLVAQMEDFAIAPNTASFNLVLKAMHQARETEAAEKLVQR</sequence>
<dbReference type="PANTHER" id="PTHR47205:SF1">
    <property type="entry name" value="OS07G0599000 PROTEIN"/>
    <property type="match status" value="1"/>
</dbReference>
<gene>
    <name evidence="2" type="ORF">Acr_22g0002970</name>
</gene>
<dbReference type="Proteomes" id="UP000585474">
    <property type="component" value="Unassembled WGS sequence"/>
</dbReference>
<dbReference type="AlphaFoldDB" id="A0A7J0GJB2"/>